<gene>
    <name evidence="6" type="ORF">JAN5088_02017</name>
</gene>
<dbReference type="PANTHER" id="PTHR36307:SF1">
    <property type="entry name" value="FLAGELLA BASAL BODY P-RING FORMATION PROTEIN FLGA"/>
    <property type="match status" value="1"/>
</dbReference>
<dbReference type="InterPro" id="IPR039246">
    <property type="entry name" value="Flagellar_FlgA"/>
</dbReference>
<feature type="domain" description="SAF" evidence="5">
    <location>
        <begin position="17"/>
        <end position="75"/>
    </location>
</feature>
<evidence type="ECO:0000256" key="1">
    <source>
        <dbReference type="ARBA" id="ARBA00004418"/>
    </source>
</evidence>
<dbReference type="SMART" id="SM00858">
    <property type="entry name" value="SAF"/>
    <property type="match status" value="1"/>
</dbReference>
<dbReference type="STRING" id="282197.SAMN04488517_10265"/>
<evidence type="ECO:0000259" key="5">
    <source>
        <dbReference type="SMART" id="SM00858"/>
    </source>
</evidence>
<dbReference type="Pfam" id="PF13144">
    <property type="entry name" value="ChapFlgA"/>
    <property type="match status" value="1"/>
</dbReference>
<dbReference type="GO" id="GO:0042597">
    <property type="term" value="C:periplasmic space"/>
    <property type="evidence" value="ECO:0007669"/>
    <property type="project" value="UniProtKB-SubCell"/>
</dbReference>
<sequence length="137" mass="14126">MIRAALLLALLAGPAAAQSVTVVHPVRAGAMLSSDDLAFGEVENADGFADPRDLIGMEARVNLYPGRPVLVRDVGLPTVVERNAVVPLVFRRGGLVITLEGRALGRAGEGEAVRVMNLSSRSTVTGVATATGAVVVN</sequence>
<comment type="subcellular location">
    <subcellularLocation>
        <location evidence="1 4">Periplasm</location>
    </subcellularLocation>
</comment>
<dbReference type="PANTHER" id="PTHR36307">
    <property type="entry name" value="FLAGELLA BASAL BODY P-RING FORMATION PROTEIN FLGA"/>
    <property type="match status" value="1"/>
</dbReference>
<evidence type="ECO:0000256" key="4">
    <source>
        <dbReference type="RuleBase" id="RU362063"/>
    </source>
</evidence>
<dbReference type="AlphaFoldDB" id="A0A0M6XPZ8"/>
<organism evidence="6 7">
    <name type="scientific">Jannaschia rubra</name>
    <dbReference type="NCBI Taxonomy" id="282197"/>
    <lineage>
        <taxon>Bacteria</taxon>
        <taxon>Pseudomonadati</taxon>
        <taxon>Pseudomonadota</taxon>
        <taxon>Alphaproteobacteria</taxon>
        <taxon>Rhodobacterales</taxon>
        <taxon>Roseobacteraceae</taxon>
        <taxon>Jannaschia</taxon>
    </lineage>
</organism>
<comment type="similarity">
    <text evidence="4">Belongs to the FlgA family.</text>
</comment>
<evidence type="ECO:0000256" key="3">
    <source>
        <dbReference type="ARBA" id="ARBA00022764"/>
    </source>
</evidence>
<keyword evidence="6" id="KW-0969">Cilium</keyword>
<dbReference type="Gene3D" id="2.30.30.760">
    <property type="match status" value="1"/>
</dbReference>
<comment type="function">
    <text evidence="4">Involved in the assembly process of the P-ring formation. It may associate with FlgF on the rod constituting a structure essential for the P-ring assembly or may act as a modulator protein for the P-ring assembly.</text>
</comment>
<dbReference type="EMBL" id="CXPG01000020">
    <property type="protein sequence ID" value="CTQ33236.1"/>
    <property type="molecule type" value="Genomic_DNA"/>
</dbReference>
<keyword evidence="3 4" id="KW-0574">Periplasm</keyword>
<name>A0A0M6XPZ8_9RHOB</name>
<keyword evidence="6" id="KW-0282">Flagellum</keyword>
<dbReference type="InterPro" id="IPR017585">
    <property type="entry name" value="SAF_FlgA"/>
</dbReference>
<keyword evidence="7" id="KW-1185">Reference proteome</keyword>
<feature type="signal peptide" evidence="4">
    <location>
        <begin position="1"/>
        <end position="17"/>
    </location>
</feature>
<dbReference type="InterPro" id="IPR013974">
    <property type="entry name" value="SAF"/>
</dbReference>
<proteinExistence type="inferred from homology"/>
<evidence type="ECO:0000256" key="2">
    <source>
        <dbReference type="ARBA" id="ARBA00022729"/>
    </source>
</evidence>
<protein>
    <recommendedName>
        <fullName evidence="4">Flagella basal body P-ring formation protein FlgA</fullName>
    </recommendedName>
</protein>
<dbReference type="GO" id="GO:0044780">
    <property type="term" value="P:bacterial-type flagellum assembly"/>
    <property type="evidence" value="ECO:0007669"/>
    <property type="project" value="InterPro"/>
</dbReference>
<keyword evidence="2 4" id="KW-0732">Signal</keyword>
<accession>A0A0M6XPZ8</accession>
<dbReference type="NCBIfam" id="TIGR03170">
    <property type="entry name" value="flgA_cterm"/>
    <property type="match status" value="1"/>
</dbReference>
<keyword evidence="6" id="KW-0966">Cell projection</keyword>
<dbReference type="Proteomes" id="UP000048908">
    <property type="component" value="Unassembled WGS sequence"/>
</dbReference>
<keyword evidence="4" id="KW-1005">Bacterial flagellum biogenesis</keyword>
<reference evidence="6 7" key="1">
    <citation type="submission" date="2015-07" db="EMBL/GenBank/DDBJ databases">
        <authorList>
            <person name="Noorani M."/>
        </authorList>
    </citation>
    <scope>NUCLEOTIDE SEQUENCE [LARGE SCALE GENOMIC DNA]</scope>
    <source>
        <strain evidence="6 7">CECT 5088</strain>
    </source>
</reference>
<evidence type="ECO:0000313" key="7">
    <source>
        <dbReference type="Proteomes" id="UP000048908"/>
    </source>
</evidence>
<feature type="chain" id="PRO_5005732190" description="Flagella basal body P-ring formation protein FlgA" evidence="4">
    <location>
        <begin position="18"/>
        <end position="137"/>
    </location>
</feature>
<dbReference type="CDD" id="cd11614">
    <property type="entry name" value="SAF_CpaB_FlgA_like"/>
    <property type="match status" value="1"/>
</dbReference>
<evidence type="ECO:0000313" key="6">
    <source>
        <dbReference type="EMBL" id="CTQ33236.1"/>
    </source>
</evidence>
<dbReference type="RefSeq" id="WP_055682669.1">
    <property type="nucleotide sequence ID" value="NZ_CXPG01000020.1"/>
</dbReference>
<dbReference type="OrthoDB" id="7619725at2"/>